<dbReference type="Proteomes" id="UP000663844">
    <property type="component" value="Unassembled WGS sequence"/>
</dbReference>
<reference evidence="2" key="1">
    <citation type="submission" date="2021-02" db="EMBL/GenBank/DDBJ databases">
        <authorList>
            <person name="Nowell W R."/>
        </authorList>
    </citation>
    <scope>NUCLEOTIDE SEQUENCE</scope>
</reference>
<keyword evidence="1" id="KW-0496">Mitochondrion</keyword>
<dbReference type="EMBL" id="CAJOAZ010031378">
    <property type="protein sequence ID" value="CAF4439750.1"/>
    <property type="molecule type" value="Genomic_DNA"/>
</dbReference>
<dbReference type="GO" id="GO:0010906">
    <property type="term" value="P:regulation of glucose metabolic process"/>
    <property type="evidence" value="ECO:0007669"/>
    <property type="project" value="TreeGrafter"/>
</dbReference>
<gene>
    <name evidence="2" type="ORF">OXD698_LOCUS53742</name>
</gene>
<accession>A0A820RPX8</accession>
<dbReference type="PANTHER" id="PTHR11947">
    <property type="entry name" value="PYRUVATE DEHYDROGENASE KINASE"/>
    <property type="match status" value="1"/>
</dbReference>
<evidence type="ECO:0000256" key="1">
    <source>
        <dbReference type="RuleBase" id="RU366032"/>
    </source>
</evidence>
<feature type="non-terminal residue" evidence="2">
    <location>
        <position position="42"/>
    </location>
</feature>
<comment type="caution">
    <text evidence="2">The sequence shown here is derived from an EMBL/GenBank/DDBJ whole genome shotgun (WGS) entry which is preliminary data.</text>
</comment>
<dbReference type="GO" id="GO:0004740">
    <property type="term" value="F:pyruvate dehydrogenase (acetyl-transferring) kinase activity"/>
    <property type="evidence" value="ECO:0007669"/>
    <property type="project" value="TreeGrafter"/>
</dbReference>
<dbReference type="GO" id="GO:0005759">
    <property type="term" value="C:mitochondrial matrix"/>
    <property type="evidence" value="ECO:0007669"/>
    <property type="project" value="UniProtKB-SubCell"/>
</dbReference>
<protein>
    <recommendedName>
        <fullName evidence="1">Protein-serine/threonine kinase</fullName>
        <ecNumber evidence="1">2.7.11.-</ecNumber>
    </recommendedName>
</protein>
<comment type="similarity">
    <text evidence="1">Belongs to the PDK/BCKDK protein kinase family.</text>
</comment>
<evidence type="ECO:0000313" key="3">
    <source>
        <dbReference type="Proteomes" id="UP000663844"/>
    </source>
</evidence>
<name>A0A820RPX8_9BILA</name>
<comment type="subcellular location">
    <subcellularLocation>
        <location evidence="1">Mitochondrion matrix</location>
    </subcellularLocation>
</comment>
<keyword evidence="1" id="KW-0547">Nucleotide-binding</keyword>
<dbReference type="PANTHER" id="PTHR11947:SF20">
    <property type="entry name" value="[3-METHYL-2-OXOBUTANOATE DEHYDROGENASE [LIPOAMIDE]] KINASE, MITOCHONDRIAL"/>
    <property type="match status" value="1"/>
</dbReference>
<proteinExistence type="inferred from homology"/>
<dbReference type="EC" id="2.7.11.-" evidence="1"/>
<evidence type="ECO:0000313" key="2">
    <source>
        <dbReference type="EMBL" id="CAF4439750.1"/>
    </source>
</evidence>
<dbReference type="Gene3D" id="3.30.565.10">
    <property type="entry name" value="Histidine kinase-like ATPase, C-terminal domain"/>
    <property type="match status" value="1"/>
</dbReference>
<keyword evidence="1" id="KW-0067">ATP-binding</keyword>
<dbReference type="InterPro" id="IPR039028">
    <property type="entry name" value="BCKD/PDK"/>
</dbReference>
<organism evidence="2 3">
    <name type="scientific">Adineta steineri</name>
    <dbReference type="NCBI Taxonomy" id="433720"/>
    <lineage>
        <taxon>Eukaryota</taxon>
        <taxon>Metazoa</taxon>
        <taxon>Spiralia</taxon>
        <taxon>Gnathifera</taxon>
        <taxon>Rotifera</taxon>
        <taxon>Eurotatoria</taxon>
        <taxon>Bdelloidea</taxon>
        <taxon>Adinetida</taxon>
        <taxon>Adinetidae</taxon>
        <taxon>Adineta</taxon>
    </lineage>
</organism>
<dbReference type="InterPro" id="IPR036890">
    <property type="entry name" value="HATPase_C_sf"/>
</dbReference>
<keyword evidence="1" id="KW-0418">Kinase</keyword>
<sequence length="42" mass="4721">KVCRAEYGVAPDVKIDGHVHSSFPYITTPLNYIVPEMLKNAF</sequence>
<keyword evidence="1" id="KW-0808">Transferase</keyword>
<dbReference type="GO" id="GO:0005524">
    <property type="term" value="F:ATP binding"/>
    <property type="evidence" value="ECO:0007669"/>
    <property type="project" value="UniProtKB-UniRule"/>
</dbReference>
<dbReference type="AlphaFoldDB" id="A0A820RPX8"/>
<feature type="non-terminal residue" evidence="2">
    <location>
        <position position="1"/>
    </location>
</feature>